<keyword evidence="3" id="KW-1185">Reference proteome</keyword>
<reference evidence="2 3" key="1">
    <citation type="submission" date="2018-02" db="EMBL/GenBank/DDBJ databases">
        <title>Genomic Encyclopedia of Archaeal and Bacterial Type Strains, Phase II (KMG-II): from individual species to whole genera.</title>
        <authorList>
            <person name="Goeker M."/>
        </authorList>
    </citation>
    <scope>NUCLEOTIDE SEQUENCE [LARGE SCALE GENOMIC DNA]</scope>
    <source>
        <strain evidence="2 3">DSM 29526</strain>
    </source>
</reference>
<dbReference type="EMBL" id="PTJC01000005">
    <property type="protein sequence ID" value="PPK87082.1"/>
    <property type="molecule type" value="Genomic_DNA"/>
</dbReference>
<dbReference type="PANTHER" id="PTHR43162:SF1">
    <property type="entry name" value="PRESTALK A DIFFERENTIATION PROTEIN A"/>
    <property type="match status" value="1"/>
</dbReference>
<dbReference type="Proteomes" id="UP000237662">
    <property type="component" value="Unassembled WGS sequence"/>
</dbReference>
<dbReference type="InterPro" id="IPR051604">
    <property type="entry name" value="Ergot_Alk_Oxidoreductase"/>
</dbReference>
<dbReference type="OrthoDB" id="2149806at2"/>
<name>A0A2S6I6E7_9BACT</name>
<dbReference type="Gene3D" id="3.40.50.720">
    <property type="entry name" value="NAD(P)-binding Rossmann-like Domain"/>
    <property type="match status" value="1"/>
</dbReference>
<protein>
    <submittedName>
        <fullName evidence="2">Uncharacterized protein YbjT (DUF2867 family)</fullName>
    </submittedName>
</protein>
<accession>A0A2S6I6E7</accession>
<dbReference type="AlphaFoldDB" id="A0A2S6I6E7"/>
<gene>
    <name evidence="2" type="ORF">CLV84_0015</name>
</gene>
<dbReference type="SUPFAM" id="SSF51735">
    <property type="entry name" value="NAD(P)-binding Rossmann-fold domains"/>
    <property type="match status" value="1"/>
</dbReference>
<evidence type="ECO:0000259" key="1">
    <source>
        <dbReference type="Pfam" id="PF05368"/>
    </source>
</evidence>
<dbReference type="Pfam" id="PF05368">
    <property type="entry name" value="NmrA"/>
    <property type="match status" value="1"/>
</dbReference>
<dbReference type="RefSeq" id="WP_104417701.1">
    <property type="nucleotide sequence ID" value="NZ_PTJC01000005.1"/>
</dbReference>
<feature type="domain" description="NmrA-like" evidence="1">
    <location>
        <begin position="2"/>
        <end position="256"/>
    </location>
</feature>
<evidence type="ECO:0000313" key="3">
    <source>
        <dbReference type="Proteomes" id="UP000237662"/>
    </source>
</evidence>
<evidence type="ECO:0000313" key="2">
    <source>
        <dbReference type="EMBL" id="PPK87082.1"/>
    </source>
</evidence>
<dbReference type="InterPro" id="IPR008030">
    <property type="entry name" value="NmrA-like"/>
</dbReference>
<organism evidence="2 3">
    <name type="scientific">Neolewinella xylanilytica</name>
    <dbReference type="NCBI Taxonomy" id="1514080"/>
    <lineage>
        <taxon>Bacteria</taxon>
        <taxon>Pseudomonadati</taxon>
        <taxon>Bacteroidota</taxon>
        <taxon>Saprospiria</taxon>
        <taxon>Saprospirales</taxon>
        <taxon>Lewinellaceae</taxon>
        <taxon>Neolewinella</taxon>
    </lineage>
</organism>
<dbReference type="PANTHER" id="PTHR43162">
    <property type="match status" value="1"/>
</dbReference>
<proteinExistence type="predicted"/>
<sequence>MHIIVTGSLGHVSRPLTHILLGSGHAVTVISSSESRRAEIEELGATPAIGALDDPAFLTDTLTGADLLYAMVPPDMRRASDLVEFYREVGENYARAIRETGVPRVIYLSSFGAELNHGTGNILGAHHVEETLRGLTETDVTFIRPTSFYYNFLGFIGSIKSTGKILANYGGPNKIPLVAPRDIAEAIAQEVDRPGQHRKIRYVYSDERTGDEVARVLGTAIGKPDLEWVVVSDAEMKQGLLGAGLPGALADNLTELYASIHSGRLGRDFQANKPAEAGSVKLEDYAPEFAAAYRHG</sequence>
<comment type="caution">
    <text evidence="2">The sequence shown here is derived from an EMBL/GenBank/DDBJ whole genome shotgun (WGS) entry which is preliminary data.</text>
</comment>
<dbReference type="Gene3D" id="3.90.25.10">
    <property type="entry name" value="UDP-galactose 4-epimerase, domain 1"/>
    <property type="match status" value="1"/>
</dbReference>
<dbReference type="InterPro" id="IPR036291">
    <property type="entry name" value="NAD(P)-bd_dom_sf"/>
</dbReference>